<feature type="region of interest" description="Disordered" evidence="1">
    <location>
        <begin position="65"/>
        <end position="105"/>
    </location>
</feature>
<proteinExistence type="predicted"/>
<feature type="compositionally biased region" description="Polar residues" evidence="1">
    <location>
        <begin position="414"/>
        <end position="428"/>
    </location>
</feature>
<feature type="compositionally biased region" description="Polar residues" evidence="1">
    <location>
        <begin position="88"/>
        <end position="105"/>
    </location>
</feature>
<organism evidence="3 4">
    <name type="scientific">Meganyctiphanes norvegica</name>
    <name type="common">Northern krill</name>
    <name type="synonym">Thysanopoda norvegica</name>
    <dbReference type="NCBI Taxonomy" id="48144"/>
    <lineage>
        <taxon>Eukaryota</taxon>
        <taxon>Metazoa</taxon>
        <taxon>Ecdysozoa</taxon>
        <taxon>Arthropoda</taxon>
        <taxon>Crustacea</taxon>
        <taxon>Multicrustacea</taxon>
        <taxon>Malacostraca</taxon>
        <taxon>Eumalacostraca</taxon>
        <taxon>Eucarida</taxon>
        <taxon>Euphausiacea</taxon>
        <taxon>Euphausiidae</taxon>
        <taxon>Meganyctiphanes</taxon>
    </lineage>
</organism>
<feature type="compositionally biased region" description="Polar residues" evidence="1">
    <location>
        <begin position="254"/>
        <end position="276"/>
    </location>
</feature>
<feature type="compositionally biased region" description="Low complexity" evidence="1">
    <location>
        <begin position="429"/>
        <end position="441"/>
    </location>
</feature>
<evidence type="ECO:0000313" key="4">
    <source>
        <dbReference type="Proteomes" id="UP001497623"/>
    </source>
</evidence>
<dbReference type="AlphaFoldDB" id="A0AAV2Q5S9"/>
<name>A0AAV2Q5S9_MEGNR</name>
<gene>
    <name evidence="3" type="ORF">MNOR_LOCUS8885</name>
</gene>
<feature type="region of interest" description="Disordered" evidence="1">
    <location>
        <begin position="254"/>
        <end position="297"/>
    </location>
</feature>
<sequence length="518" mass="56110">ECPRRSSAAQLGLNTMSLNASKSITGSHDIRAQASPKKEVEGLKLAIPVPLSASQQPTLDLAYQQQQLGESQSSSSSTPTSQPPLFTHINSHVPSPTYLPQSNSPSMVTNFATPTCISITKPPHTLIPSSTPSGSLITYGLVSRNGTTPTYVTSSNQDQITSLPTNGLPFYGQRPFLSFAPHQNPITTFAPLPNHPISGFPLLTNLPHPSQSNSVIQPTPFLQPPLITQASLASLPPSLTQPSILTLASTLTHPPNTKQSPVTTIHNQKTNSSSPLTLCHGSGEDQDLGSPSPKRMKKEDYNLTPPYSPAYEPVGDHDLDSGILPSQGIKAEAFNPTPPYSPVYEPVGEEEKRQVEKKVSDLSSEANYSLPFTSIYLKCTKKLQENNNNKQLFITNNINEKALTSVEEVAALGHQTSPGPASPVSSERGTTGTPLGTTINTQDTSSNDNNEDEDDDAYDNEDVKIDTHYNSDRLKAFNIFVRLFVDENLDRIVPINKQPKEKIQAIIDACARQFPEFA</sequence>
<protein>
    <recommendedName>
        <fullName evidence="2">Nucleolar protein 4 helical domain-containing protein</fullName>
    </recommendedName>
</protein>
<feature type="compositionally biased region" description="Acidic residues" evidence="1">
    <location>
        <begin position="449"/>
        <end position="458"/>
    </location>
</feature>
<accession>A0AAV2Q5S9</accession>
<feature type="domain" description="Nucleolar protein 4 helical" evidence="2">
    <location>
        <begin position="472"/>
        <end position="517"/>
    </location>
</feature>
<keyword evidence="4" id="KW-1185">Reference proteome</keyword>
<dbReference type="Proteomes" id="UP001497623">
    <property type="component" value="Unassembled WGS sequence"/>
</dbReference>
<evidence type="ECO:0000313" key="3">
    <source>
        <dbReference type="EMBL" id="CAL4072642.1"/>
    </source>
</evidence>
<reference evidence="3 4" key="1">
    <citation type="submission" date="2024-05" db="EMBL/GenBank/DDBJ databases">
        <authorList>
            <person name="Wallberg A."/>
        </authorList>
    </citation>
    <scope>NUCLEOTIDE SEQUENCE [LARGE SCALE GENOMIC DNA]</scope>
</reference>
<evidence type="ECO:0000256" key="1">
    <source>
        <dbReference type="SAM" id="MobiDB-lite"/>
    </source>
</evidence>
<feature type="non-terminal residue" evidence="3">
    <location>
        <position position="518"/>
    </location>
</feature>
<comment type="caution">
    <text evidence="3">The sequence shown here is derived from an EMBL/GenBank/DDBJ whole genome shotgun (WGS) entry which is preliminary data.</text>
</comment>
<evidence type="ECO:0000259" key="2">
    <source>
        <dbReference type="Pfam" id="PF23079"/>
    </source>
</evidence>
<feature type="compositionally biased region" description="Low complexity" evidence="1">
    <location>
        <begin position="71"/>
        <end position="84"/>
    </location>
</feature>
<dbReference type="EMBL" id="CAXKWB010004193">
    <property type="protein sequence ID" value="CAL4072642.1"/>
    <property type="molecule type" value="Genomic_DNA"/>
</dbReference>
<feature type="region of interest" description="Disordered" evidence="1">
    <location>
        <begin position="414"/>
        <end position="458"/>
    </location>
</feature>
<feature type="non-terminal residue" evidence="3">
    <location>
        <position position="1"/>
    </location>
</feature>
<dbReference type="InterPro" id="IPR056549">
    <property type="entry name" value="HTH_NOL4"/>
</dbReference>
<dbReference type="Pfam" id="PF23079">
    <property type="entry name" value="HTH_NOL4_2nd"/>
    <property type="match status" value="1"/>
</dbReference>